<dbReference type="RefSeq" id="WP_053950729.1">
    <property type="nucleotide sequence ID" value="NZ_CP010552.1"/>
</dbReference>
<evidence type="ECO:0000256" key="6">
    <source>
        <dbReference type="ARBA" id="ARBA00022814"/>
    </source>
</evidence>
<protein>
    <recommendedName>
        <fullName evidence="9">Inositol-1-monophosphatase</fullName>
        <ecNumber evidence="9">3.1.3.25</ecNumber>
    </recommendedName>
</protein>
<evidence type="ECO:0000256" key="4">
    <source>
        <dbReference type="ARBA" id="ARBA00022723"/>
    </source>
</evidence>
<accession>A0A0M4NV99</accession>
<dbReference type="FunFam" id="3.30.540.10:FF:000003">
    <property type="entry name" value="Inositol-1-monophosphatase"/>
    <property type="match status" value="1"/>
</dbReference>
<dbReference type="Proteomes" id="UP000058020">
    <property type="component" value="Chromosome"/>
</dbReference>
<evidence type="ECO:0000256" key="1">
    <source>
        <dbReference type="ARBA" id="ARBA00001033"/>
    </source>
</evidence>
<evidence type="ECO:0000313" key="10">
    <source>
        <dbReference type="EMBL" id="ALE51818.1"/>
    </source>
</evidence>
<dbReference type="Pfam" id="PF00459">
    <property type="entry name" value="Inositol_P"/>
    <property type="match status" value="1"/>
</dbReference>
<dbReference type="FunFam" id="3.40.190.80:FF:000020">
    <property type="entry name" value="Fructose-1,6-bisphosphatase/inositol-1-monophosphatase"/>
    <property type="match status" value="1"/>
</dbReference>
<dbReference type="PATRIC" id="fig|1705394.5.peg.43"/>
<proteinExistence type="inferred from homology"/>
<name>A0A0M4NV99_9GAMM</name>
<evidence type="ECO:0000256" key="9">
    <source>
        <dbReference type="RuleBase" id="RU364068"/>
    </source>
</evidence>
<dbReference type="InterPro" id="IPR022337">
    <property type="entry name" value="Inositol_monophosphatase_SuhB"/>
</dbReference>
<evidence type="ECO:0000256" key="5">
    <source>
        <dbReference type="ARBA" id="ARBA00022801"/>
    </source>
</evidence>
<dbReference type="PROSITE" id="PS00630">
    <property type="entry name" value="IMP_2"/>
    <property type="match status" value="1"/>
</dbReference>
<dbReference type="PRINTS" id="PR01959">
    <property type="entry name" value="SBIMPHPHTASE"/>
</dbReference>
<comment type="cofactor">
    <cofactor evidence="2 8 9">
        <name>Mg(2+)</name>
        <dbReference type="ChEBI" id="CHEBI:18420"/>
    </cofactor>
</comment>
<evidence type="ECO:0000256" key="3">
    <source>
        <dbReference type="ARBA" id="ARBA00009759"/>
    </source>
</evidence>
<dbReference type="PANTHER" id="PTHR20854">
    <property type="entry name" value="INOSITOL MONOPHOSPHATASE"/>
    <property type="match status" value="1"/>
</dbReference>
<dbReference type="GO" id="GO:0046854">
    <property type="term" value="P:phosphatidylinositol phosphate biosynthetic process"/>
    <property type="evidence" value="ECO:0007669"/>
    <property type="project" value="InterPro"/>
</dbReference>
<evidence type="ECO:0000256" key="7">
    <source>
        <dbReference type="ARBA" id="ARBA00022842"/>
    </source>
</evidence>
<dbReference type="STRING" id="1705394.SP60_00215"/>
<dbReference type="Gene3D" id="3.40.190.80">
    <property type="match status" value="1"/>
</dbReference>
<keyword evidence="6" id="KW-0805">Transcription regulation</keyword>
<keyword evidence="11" id="KW-1185">Reference proteome</keyword>
<keyword evidence="6" id="KW-0889">Transcription antitermination</keyword>
<dbReference type="Gene3D" id="3.30.540.10">
    <property type="entry name" value="Fructose-1,6-Bisphosphatase, subunit A, domain 1"/>
    <property type="match status" value="1"/>
</dbReference>
<dbReference type="OrthoDB" id="9785695at2"/>
<dbReference type="PANTHER" id="PTHR20854:SF4">
    <property type="entry name" value="INOSITOL-1-MONOPHOSPHATASE-RELATED"/>
    <property type="match status" value="1"/>
</dbReference>
<keyword evidence="6" id="KW-0804">Transcription</keyword>
<keyword evidence="7 8" id="KW-0460">Magnesium</keyword>
<dbReference type="InterPro" id="IPR020550">
    <property type="entry name" value="Inositol_monophosphatase_CS"/>
</dbReference>
<dbReference type="GO" id="GO:0046872">
    <property type="term" value="F:metal ion binding"/>
    <property type="evidence" value="ECO:0007669"/>
    <property type="project" value="UniProtKB-KW"/>
</dbReference>
<dbReference type="InterPro" id="IPR000760">
    <property type="entry name" value="Inositol_monophosphatase-like"/>
</dbReference>
<evidence type="ECO:0000256" key="2">
    <source>
        <dbReference type="ARBA" id="ARBA00001946"/>
    </source>
</evidence>
<dbReference type="AlphaFoldDB" id="A0A0M4NV99"/>
<dbReference type="GO" id="GO:0006020">
    <property type="term" value="P:inositol metabolic process"/>
    <property type="evidence" value="ECO:0007669"/>
    <property type="project" value="TreeGrafter"/>
</dbReference>
<keyword evidence="5 9" id="KW-0378">Hydrolase</keyword>
<reference evidence="10 11" key="1">
    <citation type="journal article" date="2015" name="Genome Announc.">
        <title>Genome Sequence of 'Candidatus Thioglobus autotrophica' Strain EF1, a Chemoautotroph from the SUP05 Clade of Marine Gammaproteobacteria.</title>
        <authorList>
            <person name="Shah V."/>
            <person name="Morris R.M."/>
        </authorList>
    </citation>
    <scope>NUCLEOTIDE SEQUENCE [LARGE SCALE GENOMIC DNA]</scope>
    <source>
        <strain evidence="10 11">EF1</strain>
    </source>
</reference>
<dbReference type="InterPro" id="IPR033942">
    <property type="entry name" value="IMPase"/>
</dbReference>
<dbReference type="InterPro" id="IPR020583">
    <property type="entry name" value="Inositol_monoP_metal-BS"/>
</dbReference>
<evidence type="ECO:0000313" key="11">
    <source>
        <dbReference type="Proteomes" id="UP000058020"/>
    </source>
</evidence>
<dbReference type="EC" id="3.1.3.25" evidence="9"/>
<dbReference type="EMBL" id="CP010552">
    <property type="protein sequence ID" value="ALE51818.1"/>
    <property type="molecule type" value="Genomic_DNA"/>
</dbReference>
<dbReference type="GO" id="GO:0007165">
    <property type="term" value="P:signal transduction"/>
    <property type="evidence" value="ECO:0007669"/>
    <property type="project" value="TreeGrafter"/>
</dbReference>
<feature type="binding site" evidence="8">
    <location>
        <position position="84"/>
    </location>
    <ligand>
        <name>Mg(2+)</name>
        <dbReference type="ChEBI" id="CHEBI:18420"/>
        <label>1</label>
        <note>catalytic</note>
    </ligand>
</feature>
<dbReference type="KEGG" id="tho:SP60_00215"/>
<evidence type="ECO:0000256" key="8">
    <source>
        <dbReference type="PIRSR" id="PIRSR600760-2"/>
    </source>
</evidence>
<dbReference type="PRINTS" id="PR00377">
    <property type="entry name" value="IMPHPHTASES"/>
</dbReference>
<comment type="similarity">
    <text evidence="3 9">Belongs to the inositol monophosphatase superfamily.</text>
</comment>
<sequence length="267" mass="29539">MHPTLNIAVKAARKAGDIILRYHNQIDLLTIENKAANDFVSEVDKAAEDAIIDELKYAFPDHSILGEENGEIVGKDKRFVWILDPLDGTTNYLHGFPQYSVSIALYENDEATHAVVYDPFKEELFTASKGDGAYLNEQRIRVTSTNGFEDTLIGTGFPFKAPQHLDAYLDMFKAVHPKVAGIRRAGSAALDLAYLAAGRLDGFWEIELNIWDIAAGALLVKEAGGYIGDFSGRDKYLETGNVVAGNEKVFKALLKTIHPHLTDDLQR</sequence>
<feature type="binding site" evidence="8">
    <location>
        <position position="86"/>
    </location>
    <ligand>
        <name>Mg(2+)</name>
        <dbReference type="ChEBI" id="CHEBI:18420"/>
        <label>1</label>
        <note>catalytic</note>
    </ligand>
</feature>
<organism evidence="10 11">
    <name type="scientific">Candidatus Thioglobus autotrophicus</name>
    <dbReference type="NCBI Taxonomy" id="1705394"/>
    <lineage>
        <taxon>Bacteria</taxon>
        <taxon>Pseudomonadati</taxon>
        <taxon>Pseudomonadota</taxon>
        <taxon>Gammaproteobacteria</taxon>
        <taxon>Candidatus Pseudothioglobaceae</taxon>
        <taxon>Candidatus Thioglobus</taxon>
    </lineage>
</organism>
<dbReference type="SUPFAM" id="SSF56655">
    <property type="entry name" value="Carbohydrate phosphatase"/>
    <property type="match status" value="1"/>
</dbReference>
<dbReference type="CDD" id="cd01639">
    <property type="entry name" value="IMPase"/>
    <property type="match status" value="1"/>
</dbReference>
<gene>
    <name evidence="10" type="ORF">SP60_00215</name>
</gene>
<keyword evidence="4 8" id="KW-0479">Metal-binding</keyword>
<feature type="binding site" evidence="8">
    <location>
        <position position="212"/>
    </location>
    <ligand>
        <name>Mg(2+)</name>
        <dbReference type="ChEBI" id="CHEBI:18420"/>
        <label>1</label>
        <note>catalytic</note>
    </ligand>
</feature>
<dbReference type="GO" id="GO:0008934">
    <property type="term" value="F:inositol monophosphate 1-phosphatase activity"/>
    <property type="evidence" value="ECO:0007669"/>
    <property type="project" value="InterPro"/>
</dbReference>
<comment type="catalytic activity">
    <reaction evidence="1 9">
        <text>a myo-inositol phosphate + H2O = myo-inositol + phosphate</text>
        <dbReference type="Rhea" id="RHEA:24056"/>
        <dbReference type="ChEBI" id="CHEBI:15377"/>
        <dbReference type="ChEBI" id="CHEBI:17268"/>
        <dbReference type="ChEBI" id="CHEBI:43474"/>
        <dbReference type="ChEBI" id="CHEBI:84139"/>
        <dbReference type="EC" id="3.1.3.25"/>
    </reaction>
</comment>
<feature type="binding site" evidence="8">
    <location>
        <position position="67"/>
    </location>
    <ligand>
        <name>Mg(2+)</name>
        <dbReference type="ChEBI" id="CHEBI:18420"/>
        <label>1</label>
        <note>catalytic</note>
    </ligand>
</feature>
<dbReference type="GO" id="GO:0031564">
    <property type="term" value="P:transcription antitermination"/>
    <property type="evidence" value="ECO:0007669"/>
    <property type="project" value="UniProtKB-KW"/>
</dbReference>
<feature type="binding site" evidence="8">
    <location>
        <position position="87"/>
    </location>
    <ligand>
        <name>Mg(2+)</name>
        <dbReference type="ChEBI" id="CHEBI:18420"/>
        <label>1</label>
        <note>catalytic</note>
    </ligand>
</feature>
<dbReference type="PROSITE" id="PS00629">
    <property type="entry name" value="IMP_1"/>
    <property type="match status" value="1"/>
</dbReference>